<comment type="cofactor">
    <cofactor evidence="1">
        <name>Mg(2+)</name>
        <dbReference type="ChEBI" id="CHEBI:18420"/>
    </cofactor>
</comment>
<keyword evidence="2 3" id="KW-0378">Hydrolase</keyword>
<evidence type="ECO:0000313" key="6">
    <source>
        <dbReference type="Proteomes" id="UP000514720"/>
    </source>
</evidence>
<keyword evidence="6" id="KW-1185">Reference proteome</keyword>
<dbReference type="InterPro" id="IPR020084">
    <property type="entry name" value="NUDIX_hydrolase_CS"/>
</dbReference>
<dbReference type="PROSITE" id="PS00893">
    <property type="entry name" value="NUDIX_BOX"/>
    <property type="match status" value="1"/>
</dbReference>
<reference evidence="5 6" key="1">
    <citation type="submission" date="2020-02" db="EMBL/GenBank/DDBJ databases">
        <authorList>
            <person name="Zheng R.K."/>
            <person name="Sun C.M."/>
        </authorList>
    </citation>
    <scope>NUCLEOTIDE SEQUENCE [LARGE SCALE GENOMIC DNA]</scope>
    <source>
        <strain evidence="6">zrk13</strain>
    </source>
</reference>
<dbReference type="PANTHER" id="PTHR43046">
    <property type="entry name" value="GDP-MANNOSE MANNOSYL HYDROLASE"/>
    <property type="match status" value="1"/>
</dbReference>
<sequence>MKIEVFDGNLESQDIVNNTMRIGCRAVVLHDSKILTVYDEKWDITSLPGGGLEPGETITECVIREVKEETGVIVTNPVEMVRVIEHFDGNSYTSIYFKCDYVNSTNITSLTALEKEVNLLTRWVTIENLMTELSTNRTLHEHGGNIHDREFLGLINSI</sequence>
<evidence type="ECO:0000256" key="2">
    <source>
        <dbReference type="ARBA" id="ARBA00022801"/>
    </source>
</evidence>
<accession>A0A7L7KT24</accession>
<evidence type="ECO:0000256" key="3">
    <source>
        <dbReference type="RuleBase" id="RU003476"/>
    </source>
</evidence>
<comment type="similarity">
    <text evidence="3">Belongs to the Nudix hydrolase family.</text>
</comment>
<dbReference type="PANTHER" id="PTHR43046:SF14">
    <property type="entry name" value="MUTT_NUDIX FAMILY PROTEIN"/>
    <property type="match status" value="1"/>
</dbReference>
<dbReference type="InterPro" id="IPR015797">
    <property type="entry name" value="NUDIX_hydrolase-like_dom_sf"/>
</dbReference>
<dbReference type="Gene3D" id="3.90.79.10">
    <property type="entry name" value="Nucleoside Triphosphate Pyrophosphohydrolase"/>
    <property type="match status" value="1"/>
</dbReference>
<organism evidence="5 6">
    <name type="scientific">Candidatus Xianfuyuplasma coldseepsis</name>
    <dbReference type="NCBI Taxonomy" id="2782163"/>
    <lineage>
        <taxon>Bacteria</taxon>
        <taxon>Bacillati</taxon>
        <taxon>Mycoplasmatota</taxon>
        <taxon>Mollicutes</taxon>
        <taxon>Candidatus Izemoplasmatales</taxon>
        <taxon>Candidatus Izemoplasmataceae</taxon>
        <taxon>Candidatus Xianfuyuplasma</taxon>
    </lineage>
</organism>
<gene>
    <name evidence="5" type="ORF">G4Z02_08360</name>
</gene>
<dbReference type="GO" id="GO:0016787">
    <property type="term" value="F:hydrolase activity"/>
    <property type="evidence" value="ECO:0007669"/>
    <property type="project" value="UniProtKB-KW"/>
</dbReference>
<feature type="domain" description="Nudix hydrolase" evidence="4">
    <location>
        <begin position="19"/>
        <end position="152"/>
    </location>
</feature>
<evidence type="ECO:0000259" key="4">
    <source>
        <dbReference type="PROSITE" id="PS51462"/>
    </source>
</evidence>
<proteinExistence type="inferred from homology"/>
<dbReference type="SUPFAM" id="SSF55811">
    <property type="entry name" value="Nudix"/>
    <property type="match status" value="1"/>
</dbReference>
<dbReference type="Proteomes" id="UP000514720">
    <property type="component" value="Chromosome"/>
</dbReference>
<protein>
    <submittedName>
        <fullName evidence="5">NUDIX domain-containing protein</fullName>
    </submittedName>
</protein>
<dbReference type="Pfam" id="PF00293">
    <property type="entry name" value="NUDIX"/>
    <property type="match status" value="1"/>
</dbReference>
<dbReference type="PROSITE" id="PS51462">
    <property type="entry name" value="NUDIX"/>
    <property type="match status" value="1"/>
</dbReference>
<dbReference type="InterPro" id="IPR020476">
    <property type="entry name" value="Nudix_hydrolase"/>
</dbReference>
<name>A0A7L7KT24_9MOLU</name>
<dbReference type="InterPro" id="IPR000086">
    <property type="entry name" value="NUDIX_hydrolase_dom"/>
</dbReference>
<dbReference type="EMBL" id="CP048914">
    <property type="protein sequence ID" value="QMS85755.1"/>
    <property type="molecule type" value="Genomic_DNA"/>
</dbReference>
<dbReference type="AlphaFoldDB" id="A0A7L7KT24"/>
<dbReference type="RefSeq" id="WP_258877563.1">
    <property type="nucleotide sequence ID" value="NZ_CP048914.1"/>
</dbReference>
<dbReference type="PRINTS" id="PR00502">
    <property type="entry name" value="NUDIXFAMILY"/>
</dbReference>
<evidence type="ECO:0000313" key="5">
    <source>
        <dbReference type="EMBL" id="QMS85755.1"/>
    </source>
</evidence>
<dbReference type="KEGG" id="xcl:G4Z02_08360"/>
<evidence type="ECO:0000256" key="1">
    <source>
        <dbReference type="ARBA" id="ARBA00001946"/>
    </source>
</evidence>